<dbReference type="InterPro" id="IPR044824">
    <property type="entry name" value="MAIN-like"/>
</dbReference>
<evidence type="ECO:0000313" key="2">
    <source>
        <dbReference type="EMBL" id="MQM03000.1"/>
    </source>
</evidence>
<feature type="non-terminal residue" evidence="2">
    <location>
        <position position="1"/>
    </location>
</feature>
<protein>
    <recommendedName>
        <fullName evidence="1">Aminotransferase-like plant mobile domain-containing protein</fullName>
    </recommendedName>
</protein>
<evidence type="ECO:0000259" key="1">
    <source>
        <dbReference type="Pfam" id="PF10536"/>
    </source>
</evidence>
<dbReference type="GO" id="GO:0010073">
    <property type="term" value="P:meristem maintenance"/>
    <property type="evidence" value="ECO:0007669"/>
    <property type="project" value="InterPro"/>
</dbReference>
<accession>A0A843WJM1</accession>
<dbReference type="AlphaFoldDB" id="A0A843WJM1"/>
<dbReference type="Proteomes" id="UP000652761">
    <property type="component" value="Unassembled WGS sequence"/>
</dbReference>
<comment type="caution">
    <text evidence="2">The sequence shown here is derived from an EMBL/GenBank/DDBJ whole genome shotgun (WGS) entry which is preliminary data.</text>
</comment>
<dbReference type="InterPro" id="IPR019557">
    <property type="entry name" value="AminoTfrase-like_pln_mobile"/>
</dbReference>
<dbReference type="PANTHER" id="PTHR46033">
    <property type="entry name" value="PROTEIN MAIN-LIKE 2"/>
    <property type="match status" value="1"/>
</dbReference>
<evidence type="ECO:0000313" key="3">
    <source>
        <dbReference type="Proteomes" id="UP000652761"/>
    </source>
</evidence>
<dbReference type="Pfam" id="PF10536">
    <property type="entry name" value="PMD"/>
    <property type="match status" value="1"/>
</dbReference>
<feature type="domain" description="Aminotransferase-like plant mobile" evidence="1">
    <location>
        <begin position="54"/>
        <end position="256"/>
    </location>
</feature>
<proteinExistence type="predicted"/>
<dbReference type="PANTHER" id="PTHR46033:SF8">
    <property type="entry name" value="PROTEIN MAINTENANCE OF MERISTEMS-LIKE"/>
    <property type="match status" value="1"/>
</dbReference>
<dbReference type="EMBL" id="NMUH01002958">
    <property type="protein sequence ID" value="MQM03000.1"/>
    <property type="molecule type" value="Genomic_DNA"/>
</dbReference>
<organism evidence="2 3">
    <name type="scientific">Colocasia esculenta</name>
    <name type="common">Wild taro</name>
    <name type="synonym">Arum esculentum</name>
    <dbReference type="NCBI Taxonomy" id="4460"/>
    <lineage>
        <taxon>Eukaryota</taxon>
        <taxon>Viridiplantae</taxon>
        <taxon>Streptophyta</taxon>
        <taxon>Embryophyta</taxon>
        <taxon>Tracheophyta</taxon>
        <taxon>Spermatophyta</taxon>
        <taxon>Magnoliopsida</taxon>
        <taxon>Liliopsida</taxon>
        <taxon>Araceae</taxon>
        <taxon>Aroideae</taxon>
        <taxon>Colocasieae</taxon>
        <taxon>Colocasia</taxon>
    </lineage>
</organism>
<keyword evidence="3" id="KW-1185">Reference proteome</keyword>
<name>A0A843WJM1_COLES</name>
<reference evidence="2" key="1">
    <citation type="submission" date="2017-07" db="EMBL/GenBank/DDBJ databases">
        <title>Taro Niue Genome Assembly and Annotation.</title>
        <authorList>
            <person name="Atibalentja N."/>
            <person name="Keating K."/>
            <person name="Fields C.J."/>
        </authorList>
    </citation>
    <scope>NUCLEOTIDE SEQUENCE</scope>
    <source>
        <strain evidence="2">Niue_2</strain>
        <tissue evidence="2">Leaf</tissue>
    </source>
</reference>
<gene>
    <name evidence="2" type="ORF">Taro_035769</name>
</gene>
<sequence length="542" mass="60710">SPTCHDMVSRRGGASRPCRDNPGRRDLIAALEGEAIRSRCPALSRQEKRVEEMGFGGIFRIERMRVDSALTHALRSRWDAKATAFVFPWGHMIPSLEDVSRITGLRIYGKPVSGCIYPCYHDLAERLLELPVERRSSLVPRVPLQESLGLFDVGKVAGESEDEHLDRLTQVSRRELASEPGAQADLDLRRFLVLFLGRLLFATRGDAVHCCFLPLLEDLAEVGGYAWGAAFLAHQFDSLGASERQTSISGFFPFLQGEGILRGRALFPLHAAGILAETHAISGTSWSDFRRRLTATPTWMWFGSHTWGMRSLGLRQTVVEFPVRDRFRRLGRSFRGLHDTTDWRERVKEQIDNWERRGKGANSDATTDDVYLQVYALKYGGKVYKTARHQVDVAGEIASLRALLYSARRELERVRSTGAGGDSSSRGAGGSPSLLEAQLAGAVLRAEEAQRYLEERERDLKLTTEHAMDLQGERDRLPGEVQSTRSERDQLRIWAEAAEAQVTEATKELAALRVQRSPGDQEEVTRLCAKLLAQQTVVRSLQ</sequence>